<gene>
    <name evidence="8" type="ORF">ACFQS1_27435</name>
</gene>
<evidence type="ECO:0000256" key="1">
    <source>
        <dbReference type="ARBA" id="ARBA00004651"/>
    </source>
</evidence>
<name>A0ABW2HX26_9ACTN</name>
<keyword evidence="5 6" id="KW-0472">Membrane</keyword>
<sequence length="61" mass="6847">MSDTAAFLPLVLLAVAFVGYCLYDLSRHQVRYLPKWAWALICVLSIPLGGIVYLIAGRDHR</sequence>
<evidence type="ECO:0000256" key="4">
    <source>
        <dbReference type="ARBA" id="ARBA00022989"/>
    </source>
</evidence>
<evidence type="ECO:0000256" key="2">
    <source>
        <dbReference type="ARBA" id="ARBA00022475"/>
    </source>
</evidence>
<evidence type="ECO:0000256" key="6">
    <source>
        <dbReference type="SAM" id="Phobius"/>
    </source>
</evidence>
<comment type="caution">
    <text evidence="8">The sequence shown here is derived from an EMBL/GenBank/DDBJ whole genome shotgun (WGS) entry which is preliminary data.</text>
</comment>
<evidence type="ECO:0000313" key="9">
    <source>
        <dbReference type="Proteomes" id="UP001596548"/>
    </source>
</evidence>
<dbReference type="Proteomes" id="UP001596548">
    <property type="component" value="Unassembled WGS sequence"/>
</dbReference>
<protein>
    <submittedName>
        <fullName evidence="8">PLDc N-terminal domain-containing protein</fullName>
    </submittedName>
</protein>
<dbReference type="InterPro" id="IPR027379">
    <property type="entry name" value="CLS_N"/>
</dbReference>
<feature type="transmembrane region" description="Helical" evidence="6">
    <location>
        <begin position="6"/>
        <end position="25"/>
    </location>
</feature>
<reference evidence="9" key="1">
    <citation type="journal article" date="2019" name="Int. J. Syst. Evol. Microbiol.">
        <title>The Global Catalogue of Microorganisms (GCM) 10K type strain sequencing project: providing services to taxonomists for standard genome sequencing and annotation.</title>
        <authorList>
            <consortium name="The Broad Institute Genomics Platform"/>
            <consortium name="The Broad Institute Genome Sequencing Center for Infectious Disease"/>
            <person name="Wu L."/>
            <person name="Ma J."/>
        </authorList>
    </citation>
    <scope>NUCLEOTIDE SEQUENCE [LARGE SCALE GENOMIC DNA]</scope>
    <source>
        <strain evidence="9">XZYJT-10</strain>
    </source>
</reference>
<feature type="domain" description="Cardiolipin synthase N-terminal" evidence="7">
    <location>
        <begin position="20"/>
        <end position="58"/>
    </location>
</feature>
<keyword evidence="2" id="KW-1003">Cell membrane</keyword>
<organism evidence="8 9">
    <name type="scientific">Paractinoplanes rhizophilus</name>
    <dbReference type="NCBI Taxonomy" id="1416877"/>
    <lineage>
        <taxon>Bacteria</taxon>
        <taxon>Bacillati</taxon>
        <taxon>Actinomycetota</taxon>
        <taxon>Actinomycetes</taxon>
        <taxon>Micromonosporales</taxon>
        <taxon>Micromonosporaceae</taxon>
        <taxon>Paractinoplanes</taxon>
    </lineage>
</organism>
<evidence type="ECO:0000259" key="7">
    <source>
        <dbReference type="Pfam" id="PF13396"/>
    </source>
</evidence>
<keyword evidence="4 6" id="KW-1133">Transmembrane helix</keyword>
<dbReference type="EMBL" id="JBHTBJ010000025">
    <property type="protein sequence ID" value="MFC7277737.1"/>
    <property type="molecule type" value="Genomic_DNA"/>
</dbReference>
<proteinExistence type="predicted"/>
<evidence type="ECO:0000313" key="8">
    <source>
        <dbReference type="EMBL" id="MFC7277737.1"/>
    </source>
</evidence>
<comment type="subcellular location">
    <subcellularLocation>
        <location evidence="1">Cell membrane</location>
        <topology evidence="1">Multi-pass membrane protein</topology>
    </subcellularLocation>
</comment>
<accession>A0ABW2HX26</accession>
<keyword evidence="3 6" id="KW-0812">Transmembrane</keyword>
<evidence type="ECO:0000256" key="5">
    <source>
        <dbReference type="ARBA" id="ARBA00023136"/>
    </source>
</evidence>
<keyword evidence="9" id="KW-1185">Reference proteome</keyword>
<feature type="transmembrane region" description="Helical" evidence="6">
    <location>
        <begin position="37"/>
        <end position="56"/>
    </location>
</feature>
<dbReference type="Pfam" id="PF13396">
    <property type="entry name" value="PLDc_N"/>
    <property type="match status" value="1"/>
</dbReference>
<dbReference type="RefSeq" id="WP_378973715.1">
    <property type="nucleotide sequence ID" value="NZ_JBHTBJ010000025.1"/>
</dbReference>
<evidence type="ECO:0000256" key="3">
    <source>
        <dbReference type="ARBA" id="ARBA00022692"/>
    </source>
</evidence>